<feature type="region of interest" description="Disordered" evidence="1">
    <location>
        <begin position="128"/>
        <end position="149"/>
    </location>
</feature>
<comment type="caution">
    <text evidence="3">The sequence shown here is derived from an EMBL/GenBank/DDBJ whole genome shotgun (WGS) entry which is preliminary data.</text>
</comment>
<feature type="signal peptide" evidence="2">
    <location>
        <begin position="1"/>
        <end position="18"/>
    </location>
</feature>
<dbReference type="EMBL" id="RYYV01000001">
    <property type="protein sequence ID" value="RUL79736.1"/>
    <property type="molecule type" value="Genomic_DNA"/>
</dbReference>
<evidence type="ECO:0000313" key="3">
    <source>
        <dbReference type="EMBL" id="RUL79736.1"/>
    </source>
</evidence>
<organism evidence="3 4">
    <name type="scientific">Dyella choica</name>
    <dbReference type="NCBI Taxonomy" id="1927959"/>
    <lineage>
        <taxon>Bacteria</taxon>
        <taxon>Pseudomonadati</taxon>
        <taxon>Pseudomonadota</taxon>
        <taxon>Gammaproteobacteria</taxon>
        <taxon>Lysobacterales</taxon>
        <taxon>Rhodanobacteraceae</taxon>
        <taxon>Dyella</taxon>
    </lineage>
</organism>
<evidence type="ECO:0000256" key="1">
    <source>
        <dbReference type="SAM" id="MobiDB-lite"/>
    </source>
</evidence>
<keyword evidence="2" id="KW-0732">Signal</keyword>
<gene>
    <name evidence="3" type="ORF">EKH80_00605</name>
</gene>
<protein>
    <submittedName>
        <fullName evidence="3">Uncharacterized protein</fullName>
    </submittedName>
</protein>
<dbReference type="AlphaFoldDB" id="A0A432MC05"/>
<evidence type="ECO:0000256" key="2">
    <source>
        <dbReference type="SAM" id="SignalP"/>
    </source>
</evidence>
<dbReference type="OrthoDB" id="6052374at2"/>
<name>A0A432MC05_9GAMM</name>
<feature type="compositionally biased region" description="Basic and acidic residues" evidence="1">
    <location>
        <begin position="128"/>
        <end position="140"/>
    </location>
</feature>
<sequence length="258" mass="27699">MKSLMLGLLVIAPALASAQVVSQKTIRSPQGETLIERMVYLPDPDGKQTLVRQVLIPNQDGTFTYVPALQSADTLKFDQAFCQRVGGVASFASQRVLEKNTLFGASCMSSSSVTPKIGVMANGVWQERTKDESDQQEPNRKPATGAGAIKQADDFHAPGNLIILKAYAPKNFVVPARQNVVYQGYTEYTTNVAGYLSSRMQIGNGCGISQQDWVNANSRGTSNFIIACYASSPGTIMTSTTSCLQGVCTADRGEVTVI</sequence>
<feature type="chain" id="PRO_5019553035" evidence="2">
    <location>
        <begin position="19"/>
        <end position="258"/>
    </location>
</feature>
<accession>A0A432MC05</accession>
<dbReference type="RefSeq" id="WP_126682789.1">
    <property type="nucleotide sequence ID" value="NZ_RYYV01000001.1"/>
</dbReference>
<reference evidence="3 4" key="1">
    <citation type="submission" date="2018-12" db="EMBL/GenBank/DDBJ databases">
        <title>Dyella dinghuensis sp. nov. DHOA06 and Dyella choica sp. nov. 4M-K27, isolated from forest soil.</title>
        <authorList>
            <person name="Qiu L.-H."/>
            <person name="Gao Z.-H."/>
        </authorList>
    </citation>
    <scope>NUCLEOTIDE SEQUENCE [LARGE SCALE GENOMIC DNA]</scope>
    <source>
        <strain evidence="3 4">4M-K27</strain>
    </source>
</reference>
<proteinExistence type="predicted"/>
<keyword evidence="4" id="KW-1185">Reference proteome</keyword>
<evidence type="ECO:0000313" key="4">
    <source>
        <dbReference type="Proteomes" id="UP000274358"/>
    </source>
</evidence>
<dbReference type="Proteomes" id="UP000274358">
    <property type="component" value="Unassembled WGS sequence"/>
</dbReference>